<accession>A0A9P6HAD7</accession>
<dbReference type="EMBL" id="WIUZ02000013">
    <property type="protein sequence ID" value="KAF9781618.1"/>
    <property type="molecule type" value="Genomic_DNA"/>
</dbReference>
<dbReference type="InterPro" id="IPR032675">
    <property type="entry name" value="LRR_dom_sf"/>
</dbReference>
<evidence type="ECO:0000259" key="2">
    <source>
        <dbReference type="Pfam" id="PF12937"/>
    </source>
</evidence>
<name>A0A9P6HAD7_9AGAM</name>
<reference evidence="3" key="1">
    <citation type="journal article" date="2020" name="Nat. Commun.">
        <title>Large-scale genome sequencing of mycorrhizal fungi provides insights into the early evolution of symbiotic traits.</title>
        <authorList>
            <person name="Miyauchi S."/>
            <person name="Kiss E."/>
            <person name="Kuo A."/>
            <person name="Drula E."/>
            <person name="Kohler A."/>
            <person name="Sanchez-Garcia M."/>
            <person name="Morin E."/>
            <person name="Andreopoulos B."/>
            <person name="Barry K.W."/>
            <person name="Bonito G."/>
            <person name="Buee M."/>
            <person name="Carver A."/>
            <person name="Chen C."/>
            <person name="Cichocki N."/>
            <person name="Clum A."/>
            <person name="Culley D."/>
            <person name="Crous P.W."/>
            <person name="Fauchery L."/>
            <person name="Girlanda M."/>
            <person name="Hayes R.D."/>
            <person name="Keri Z."/>
            <person name="LaButti K."/>
            <person name="Lipzen A."/>
            <person name="Lombard V."/>
            <person name="Magnuson J."/>
            <person name="Maillard F."/>
            <person name="Murat C."/>
            <person name="Nolan M."/>
            <person name="Ohm R.A."/>
            <person name="Pangilinan J."/>
            <person name="Pereira M.F."/>
            <person name="Perotto S."/>
            <person name="Peter M."/>
            <person name="Pfister S."/>
            <person name="Riley R."/>
            <person name="Sitrit Y."/>
            <person name="Stielow J.B."/>
            <person name="Szollosi G."/>
            <person name="Zifcakova L."/>
            <person name="Stursova M."/>
            <person name="Spatafora J.W."/>
            <person name="Tedersoo L."/>
            <person name="Vaario L.M."/>
            <person name="Yamada A."/>
            <person name="Yan M."/>
            <person name="Wang P."/>
            <person name="Xu J."/>
            <person name="Bruns T."/>
            <person name="Baldrian P."/>
            <person name="Vilgalys R."/>
            <person name="Dunand C."/>
            <person name="Henrissat B."/>
            <person name="Grigoriev I.V."/>
            <person name="Hibbett D."/>
            <person name="Nagy L.G."/>
            <person name="Martin F.M."/>
        </authorList>
    </citation>
    <scope>NUCLEOTIDE SEQUENCE</scope>
    <source>
        <strain evidence="3">UH-Tt-Lm1</strain>
    </source>
</reference>
<dbReference type="AlphaFoldDB" id="A0A9P6HAD7"/>
<reference evidence="3" key="2">
    <citation type="submission" date="2020-11" db="EMBL/GenBank/DDBJ databases">
        <authorList>
            <consortium name="DOE Joint Genome Institute"/>
            <person name="Kuo A."/>
            <person name="Miyauchi S."/>
            <person name="Kiss E."/>
            <person name="Drula E."/>
            <person name="Kohler A."/>
            <person name="Sanchez-Garcia M."/>
            <person name="Andreopoulos B."/>
            <person name="Barry K.W."/>
            <person name="Bonito G."/>
            <person name="Buee M."/>
            <person name="Carver A."/>
            <person name="Chen C."/>
            <person name="Cichocki N."/>
            <person name="Clum A."/>
            <person name="Culley D."/>
            <person name="Crous P.W."/>
            <person name="Fauchery L."/>
            <person name="Girlanda M."/>
            <person name="Hayes R."/>
            <person name="Keri Z."/>
            <person name="Labutti K."/>
            <person name="Lipzen A."/>
            <person name="Lombard V."/>
            <person name="Magnuson J."/>
            <person name="Maillard F."/>
            <person name="Morin E."/>
            <person name="Murat C."/>
            <person name="Nolan M."/>
            <person name="Ohm R."/>
            <person name="Pangilinan J."/>
            <person name="Pereira M."/>
            <person name="Perotto S."/>
            <person name="Peter M."/>
            <person name="Riley R."/>
            <person name="Sitrit Y."/>
            <person name="Stielow B."/>
            <person name="Szollosi G."/>
            <person name="Zifcakova L."/>
            <person name="Stursova M."/>
            <person name="Spatafora J.W."/>
            <person name="Tedersoo L."/>
            <person name="Vaario L.-M."/>
            <person name="Yamada A."/>
            <person name="Yan M."/>
            <person name="Wang P."/>
            <person name="Xu J."/>
            <person name="Bruns T."/>
            <person name="Baldrian P."/>
            <person name="Vilgalys R."/>
            <person name="Henrissat B."/>
            <person name="Grigoriev I.V."/>
            <person name="Hibbett D."/>
            <person name="Nagy L.G."/>
            <person name="Martin F.M."/>
        </authorList>
    </citation>
    <scope>NUCLEOTIDE SEQUENCE</scope>
    <source>
        <strain evidence="3">UH-Tt-Lm1</strain>
    </source>
</reference>
<dbReference type="SUPFAM" id="SSF52047">
    <property type="entry name" value="RNI-like"/>
    <property type="match status" value="1"/>
</dbReference>
<gene>
    <name evidence="3" type="ORF">BJ322DRAFT_1010446</name>
</gene>
<evidence type="ECO:0000256" key="1">
    <source>
        <dbReference type="SAM" id="MobiDB-lite"/>
    </source>
</evidence>
<sequence length="585" mass="66719">MISPLSSFSRIIQSGLNQLYWRDEPEIEGASDDWKYPKKKPPPHVPQPPAEGCPINSLPPEILSWIFVLGQQMELDSESSHGTDDSDNNSDDSSVESILVDDSFQVTVSHVCKHWREVALDTPALWSEIDVETGRQAAPSYRRASAYLSRTKEYPLSISIDVNDWDPDDESVYSEPSDHHPPETSAQLQEIMDLLLPHTSRWRKFKLAAESYFYFHTALVRLRNAPPASLLEFLELHHFDEDEELEPGPHFFPYPSHKTPFVLFGNNAPKLQHVSLYGVHIDWHNTSFLKNLHSFELAYHSQDVRPSFDEFFTILRSSPGLRTLDLCMSGPFGFPHEWPAFLPPPPHDDRYHDPHVPVAFATQPSTLDEYMTLSRLHELKLSYQSPEELAGFLSRVSMPSLHTLEINFEDHEYTEFIQSHLISPPRWQGGSSRESRLTNLKELKIVQLPCTPKAIAELYATLVNLETIELDFNTLDEPFWEVFIPTKVPGVTMPVNQLLPALHTMKVRGSSGDVLRQIVGARIEAGLPLQKLYIDFGSMINKEDDGWLREKVDGLEYFEGSDEDDYTDDESVGSIIEVEMDGFHL</sequence>
<dbReference type="Gene3D" id="1.20.1280.50">
    <property type="match status" value="1"/>
</dbReference>
<organism evidence="3 4">
    <name type="scientific">Thelephora terrestris</name>
    <dbReference type="NCBI Taxonomy" id="56493"/>
    <lineage>
        <taxon>Eukaryota</taxon>
        <taxon>Fungi</taxon>
        <taxon>Dikarya</taxon>
        <taxon>Basidiomycota</taxon>
        <taxon>Agaricomycotina</taxon>
        <taxon>Agaricomycetes</taxon>
        <taxon>Thelephorales</taxon>
        <taxon>Thelephoraceae</taxon>
        <taxon>Thelephora</taxon>
    </lineage>
</organism>
<dbReference type="Pfam" id="PF12937">
    <property type="entry name" value="F-box-like"/>
    <property type="match status" value="1"/>
</dbReference>
<dbReference type="Gene3D" id="3.80.10.10">
    <property type="entry name" value="Ribonuclease Inhibitor"/>
    <property type="match status" value="1"/>
</dbReference>
<dbReference type="OrthoDB" id="3341212at2759"/>
<evidence type="ECO:0000313" key="4">
    <source>
        <dbReference type="Proteomes" id="UP000736335"/>
    </source>
</evidence>
<dbReference type="InterPro" id="IPR001810">
    <property type="entry name" value="F-box_dom"/>
</dbReference>
<evidence type="ECO:0000313" key="3">
    <source>
        <dbReference type="EMBL" id="KAF9781618.1"/>
    </source>
</evidence>
<dbReference type="Proteomes" id="UP000736335">
    <property type="component" value="Unassembled WGS sequence"/>
</dbReference>
<comment type="caution">
    <text evidence="3">The sequence shown here is derived from an EMBL/GenBank/DDBJ whole genome shotgun (WGS) entry which is preliminary data.</text>
</comment>
<feature type="domain" description="F-box" evidence="2">
    <location>
        <begin position="55"/>
        <end position="130"/>
    </location>
</feature>
<feature type="region of interest" description="Disordered" evidence="1">
    <location>
        <begin position="30"/>
        <end position="53"/>
    </location>
</feature>
<protein>
    <recommendedName>
        <fullName evidence="2">F-box domain-containing protein</fullName>
    </recommendedName>
</protein>
<proteinExistence type="predicted"/>
<keyword evidence="4" id="KW-1185">Reference proteome</keyword>